<dbReference type="EMBL" id="NEDP02005594">
    <property type="protein sequence ID" value="OWF37200.1"/>
    <property type="molecule type" value="Genomic_DNA"/>
</dbReference>
<feature type="compositionally biased region" description="Low complexity" evidence="4">
    <location>
        <begin position="169"/>
        <end position="182"/>
    </location>
</feature>
<feature type="domain" description="EF-hand" evidence="5">
    <location>
        <begin position="16"/>
        <end position="51"/>
    </location>
</feature>
<dbReference type="PROSITE" id="PS50222">
    <property type="entry name" value="EF_HAND_2"/>
    <property type="match status" value="4"/>
</dbReference>
<dbReference type="InterPro" id="IPR002048">
    <property type="entry name" value="EF_hand_dom"/>
</dbReference>
<feature type="domain" description="EF-hand" evidence="5">
    <location>
        <begin position="52"/>
        <end position="87"/>
    </location>
</feature>
<dbReference type="PANTHER" id="PTHR23048:SF0">
    <property type="entry name" value="CALMODULIN LIKE 3"/>
    <property type="match status" value="1"/>
</dbReference>
<name>A0A210PL28_MIZYE</name>
<dbReference type="PRINTS" id="PR01697">
    <property type="entry name" value="PARVALBUMIN"/>
</dbReference>
<organism evidence="6 7">
    <name type="scientific">Mizuhopecten yessoensis</name>
    <name type="common">Japanese scallop</name>
    <name type="synonym">Patinopecten yessoensis</name>
    <dbReference type="NCBI Taxonomy" id="6573"/>
    <lineage>
        <taxon>Eukaryota</taxon>
        <taxon>Metazoa</taxon>
        <taxon>Spiralia</taxon>
        <taxon>Lophotrochozoa</taxon>
        <taxon>Mollusca</taxon>
        <taxon>Bivalvia</taxon>
        <taxon>Autobranchia</taxon>
        <taxon>Pteriomorphia</taxon>
        <taxon>Pectinida</taxon>
        <taxon>Pectinoidea</taxon>
        <taxon>Pectinidae</taxon>
        <taxon>Mizuhopecten</taxon>
    </lineage>
</organism>
<dbReference type="InterPro" id="IPR050230">
    <property type="entry name" value="CALM/Myosin/TropC-like"/>
</dbReference>
<feature type="region of interest" description="Disordered" evidence="4">
    <location>
        <begin position="158"/>
        <end position="182"/>
    </location>
</feature>
<dbReference type="SUPFAM" id="SSF47473">
    <property type="entry name" value="EF-hand"/>
    <property type="match status" value="1"/>
</dbReference>
<dbReference type="PROSITE" id="PS00018">
    <property type="entry name" value="EF_HAND_1"/>
    <property type="match status" value="4"/>
</dbReference>
<proteinExistence type="predicted"/>
<evidence type="ECO:0000259" key="5">
    <source>
        <dbReference type="PROSITE" id="PS50222"/>
    </source>
</evidence>
<dbReference type="STRING" id="6573.A0A210PL28"/>
<dbReference type="Pfam" id="PF13499">
    <property type="entry name" value="EF-hand_7"/>
    <property type="match status" value="2"/>
</dbReference>
<evidence type="ECO:0000313" key="7">
    <source>
        <dbReference type="Proteomes" id="UP000242188"/>
    </source>
</evidence>
<keyword evidence="7" id="KW-1185">Reference proteome</keyword>
<protein>
    <submittedName>
        <fullName evidence="6">Calmodulin</fullName>
    </submittedName>
</protein>
<evidence type="ECO:0000313" key="6">
    <source>
        <dbReference type="EMBL" id="OWF37200.1"/>
    </source>
</evidence>
<comment type="caution">
    <text evidence="6">The sequence shown here is derived from an EMBL/GenBank/DDBJ whole genome shotgun (WGS) entry which is preliminary data.</text>
</comment>
<evidence type="ECO:0000256" key="1">
    <source>
        <dbReference type="ARBA" id="ARBA00022737"/>
    </source>
</evidence>
<keyword evidence="3" id="KW-0514">Muscle protein</keyword>
<dbReference type="Gene3D" id="1.10.238.10">
    <property type="entry name" value="EF-hand"/>
    <property type="match status" value="2"/>
</dbReference>
<dbReference type="Proteomes" id="UP000242188">
    <property type="component" value="Unassembled WGS sequence"/>
</dbReference>
<dbReference type="SMART" id="SM00054">
    <property type="entry name" value="EFh"/>
    <property type="match status" value="4"/>
</dbReference>
<dbReference type="OrthoDB" id="26525at2759"/>
<dbReference type="GO" id="GO:0016460">
    <property type="term" value="C:myosin II complex"/>
    <property type="evidence" value="ECO:0007669"/>
    <property type="project" value="TreeGrafter"/>
</dbReference>
<dbReference type="PANTHER" id="PTHR23048">
    <property type="entry name" value="MYOSIN LIGHT CHAIN 1, 3"/>
    <property type="match status" value="1"/>
</dbReference>
<accession>A0A210PL28</accession>
<keyword evidence="1" id="KW-0677">Repeat</keyword>
<dbReference type="CDD" id="cd00051">
    <property type="entry name" value="EFh"/>
    <property type="match status" value="1"/>
</dbReference>
<dbReference type="InterPro" id="IPR011992">
    <property type="entry name" value="EF-hand-dom_pair"/>
</dbReference>
<evidence type="ECO:0000256" key="3">
    <source>
        <dbReference type="ARBA" id="ARBA00023179"/>
    </source>
</evidence>
<dbReference type="AlphaFoldDB" id="A0A210PL28"/>
<feature type="domain" description="EF-hand" evidence="5">
    <location>
        <begin position="89"/>
        <end position="124"/>
    </location>
</feature>
<feature type="region of interest" description="Disordered" evidence="4">
    <location>
        <begin position="1"/>
        <end position="20"/>
    </location>
</feature>
<dbReference type="GO" id="GO:0005509">
    <property type="term" value="F:calcium ion binding"/>
    <property type="evidence" value="ECO:0007669"/>
    <property type="project" value="InterPro"/>
</dbReference>
<dbReference type="InterPro" id="IPR018247">
    <property type="entry name" value="EF_Hand_1_Ca_BS"/>
</dbReference>
<evidence type="ECO:0000256" key="2">
    <source>
        <dbReference type="ARBA" id="ARBA00022837"/>
    </source>
</evidence>
<sequence>MEQQKQEEEEEPISPEQLAEYQTAFDYCDVNKDGTISLSELKTVMQQQGFNPTDEEMEKIIANVDDNGNGSLEFPEFVKLMETKRKTSNELDELTCAFKTFDRDGNGYLDPAELSVALRCLGEQLSEEEVKELIKAADQDGDGLIDFNEFITLMTGQAPPQPLEQQNSTPATTTTTAANLTV</sequence>
<reference evidence="6 7" key="1">
    <citation type="journal article" date="2017" name="Nat. Ecol. Evol.">
        <title>Scallop genome provides insights into evolution of bilaterian karyotype and development.</title>
        <authorList>
            <person name="Wang S."/>
            <person name="Zhang J."/>
            <person name="Jiao W."/>
            <person name="Li J."/>
            <person name="Xun X."/>
            <person name="Sun Y."/>
            <person name="Guo X."/>
            <person name="Huan P."/>
            <person name="Dong B."/>
            <person name="Zhang L."/>
            <person name="Hu X."/>
            <person name="Sun X."/>
            <person name="Wang J."/>
            <person name="Zhao C."/>
            <person name="Wang Y."/>
            <person name="Wang D."/>
            <person name="Huang X."/>
            <person name="Wang R."/>
            <person name="Lv J."/>
            <person name="Li Y."/>
            <person name="Zhang Z."/>
            <person name="Liu B."/>
            <person name="Lu W."/>
            <person name="Hui Y."/>
            <person name="Liang J."/>
            <person name="Zhou Z."/>
            <person name="Hou R."/>
            <person name="Li X."/>
            <person name="Liu Y."/>
            <person name="Li H."/>
            <person name="Ning X."/>
            <person name="Lin Y."/>
            <person name="Zhao L."/>
            <person name="Xing Q."/>
            <person name="Dou J."/>
            <person name="Li Y."/>
            <person name="Mao J."/>
            <person name="Guo H."/>
            <person name="Dou H."/>
            <person name="Li T."/>
            <person name="Mu C."/>
            <person name="Jiang W."/>
            <person name="Fu Q."/>
            <person name="Fu X."/>
            <person name="Miao Y."/>
            <person name="Liu J."/>
            <person name="Yu Q."/>
            <person name="Li R."/>
            <person name="Liao H."/>
            <person name="Li X."/>
            <person name="Kong Y."/>
            <person name="Jiang Z."/>
            <person name="Chourrout D."/>
            <person name="Li R."/>
            <person name="Bao Z."/>
        </authorList>
    </citation>
    <scope>NUCLEOTIDE SEQUENCE [LARGE SCALE GENOMIC DNA]</scope>
    <source>
        <strain evidence="6 7">PY_sf001</strain>
    </source>
</reference>
<dbReference type="FunFam" id="1.10.238.10:FF:000001">
    <property type="entry name" value="Calmodulin 1"/>
    <property type="match status" value="1"/>
</dbReference>
<keyword evidence="2" id="KW-0106">Calcium</keyword>
<evidence type="ECO:0000256" key="4">
    <source>
        <dbReference type="SAM" id="MobiDB-lite"/>
    </source>
</evidence>
<gene>
    <name evidence="6" type="ORF">KP79_PYT21283</name>
</gene>
<feature type="domain" description="EF-hand" evidence="5">
    <location>
        <begin position="125"/>
        <end position="160"/>
    </location>
</feature>